<keyword evidence="2" id="KW-0804">Transcription</keyword>
<evidence type="ECO:0000256" key="2">
    <source>
        <dbReference type="ARBA" id="ARBA00023163"/>
    </source>
</evidence>
<dbReference type="SMART" id="SM01012">
    <property type="entry name" value="ANTAR"/>
    <property type="match status" value="1"/>
</dbReference>
<dbReference type="SUPFAM" id="SSF55781">
    <property type="entry name" value="GAF domain-like"/>
    <property type="match status" value="1"/>
</dbReference>
<dbReference type="STRING" id="526729.SAMN04324258_0803"/>
<sequence>MNTSELLGLLARTLAGLDAEASVASRMCRACTTILGARGGSLTLATLPGEQVTVTSTNASAARVESIQEVLGEGPGRRAFDDDRIVSAPLGATLGDDPFPLFSQLAGEAAGSGVWFGVPMRVGGQPVGVLGLVVGPGHELTRDAEEAQFLADAIGTAVLGEIDRLGWTARARVDQATGMVSAQLRVQPTDALAVLRAHAFGRGSTLEEVAEDVVARRLSFADDAGAVETRRSEEG</sequence>
<keyword evidence="5" id="KW-1185">Reference proteome</keyword>
<dbReference type="Gene3D" id="1.10.10.10">
    <property type="entry name" value="Winged helix-like DNA-binding domain superfamily/Winged helix DNA-binding domain"/>
    <property type="match status" value="1"/>
</dbReference>
<dbReference type="OrthoDB" id="7466251at2"/>
<dbReference type="Pfam" id="PF03861">
    <property type="entry name" value="ANTAR"/>
    <property type="match status" value="1"/>
</dbReference>
<dbReference type="InterPro" id="IPR005561">
    <property type="entry name" value="ANTAR"/>
</dbReference>
<dbReference type="Pfam" id="PF13185">
    <property type="entry name" value="GAF_2"/>
    <property type="match status" value="1"/>
</dbReference>
<dbReference type="Gene3D" id="3.30.450.40">
    <property type="match status" value="1"/>
</dbReference>
<evidence type="ECO:0000313" key="5">
    <source>
        <dbReference type="Proteomes" id="UP000189777"/>
    </source>
</evidence>
<reference evidence="4 5" key="1">
    <citation type="submission" date="2017-02" db="EMBL/GenBank/DDBJ databases">
        <authorList>
            <person name="Peterson S.W."/>
        </authorList>
    </citation>
    <scope>NUCLEOTIDE SEQUENCE [LARGE SCALE GENOMIC DNA]</scope>
    <source>
        <strain evidence="4 5">DSM 21481</strain>
    </source>
</reference>
<name>A0A1T5IQJ7_9MICO</name>
<gene>
    <name evidence="4" type="ORF">SAMN04324258_0803</name>
</gene>
<dbReference type="AlphaFoldDB" id="A0A1T5IQJ7"/>
<dbReference type="Proteomes" id="UP000189777">
    <property type="component" value="Unassembled WGS sequence"/>
</dbReference>
<evidence type="ECO:0000259" key="3">
    <source>
        <dbReference type="SMART" id="SM01012"/>
    </source>
</evidence>
<organism evidence="4 5">
    <name type="scientific">Krasilnikoviella flava</name>
    <dbReference type="NCBI Taxonomy" id="526729"/>
    <lineage>
        <taxon>Bacteria</taxon>
        <taxon>Bacillati</taxon>
        <taxon>Actinomycetota</taxon>
        <taxon>Actinomycetes</taxon>
        <taxon>Micrococcales</taxon>
        <taxon>Promicromonosporaceae</taxon>
        <taxon>Krasilnikoviella</taxon>
    </lineage>
</organism>
<dbReference type="GO" id="GO:0003723">
    <property type="term" value="F:RNA binding"/>
    <property type="evidence" value="ECO:0007669"/>
    <property type="project" value="InterPro"/>
</dbReference>
<keyword evidence="1" id="KW-0805">Transcription regulation</keyword>
<evidence type="ECO:0000313" key="4">
    <source>
        <dbReference type="EMBL" id="SKC41362.1"/>
    </source>
</evidence>
<dbReference type="EMBL" id="FUZQ01000001">
    <property type="protein sequence ID" value="SKC41362.1"/>
    <property type="molecule type" value="Genomic_DNA"/>
</dbReference>
<feature type="domain" description="ANTAR" evidence="3">
    <location>
        <begin position="146"/>
        <end position="214"/>
    </location>
</feature>
<protein>
    <submittedName>
        <fullName evidence="4">GAF domain-containing protein</fullName>
    </submittedName>
</protein>
<evidence type="ECO:0000256" key="1">
    <source>
        <dbReference type="ARBA" id="ARBA00023015"/>
    </source>
</evidence>
<proteinExistence type="predicted"/>
<dbReference type="InterPro" id="IPR003018">
    <property type="entry name" value="GAF"/>
</dbReference>
<dbReference type="RefSeq" id="WP_079571221.1">
    <property type="nucleotide sequence ID" value="NZ_FUZQ01000001.1"/>
</dbReference>
<dbReference type="InterPro" id="IPR029016">
    <property type="entry name" value="GAF-like_dom_sf"/>
</dbReference>
<dbReference type="InterPro" id="IPR036388">
    <property type="entry name" value="WH-like_DNA-bd_sf"/>
</dbReference>
<accession>A0A1T5IQJ7</accession>